<dbReference type="SMART" id="SM00717">
    <property type="entry name" value="SANT"/>
    <property type="match status" value="1"/>
</dbReference>
<dbReference type="EMBL" id="CAJHNH020002347">
    <property type="protein sequence ID" value="CAG5126395.1"/>
    <property type="molecule type" value="Genomic_DNA"/>
</dbReference>
<keyword evidence="1" id="KW-0479">Metal-binding</keyword>
<keyword evidence="3" id="KW-0862">Zinc</keyword>
<evidence type="ECO:0000256" key="4">
    <source>
        <dbReference type="ARBA" id="ARBA00023125"/>
    </source>
</evidence>
<dbReference type="Gene3D" id="1.10.10.60">
    <property type="entry name" value="Homeodomain-like"/>
    <property type="match status" value="1"/>
</dbReference>
<proteinExistence type="predicted"/>
<dbReference type="PANTHER" id="PTHR10865">
    <property type="entry name" value="METASTASIS-ASSOCIATED PROTEIN AND MESODERM INDUCTION EARLY RESPONSE PROTEIN"/>
    <property type="match status" value="1"/>
</dbReference>
<dbReference type="GO" id="GO:0000122">
    <property type="term" value="P:negative regulation of transcription by RNA polymerase II"/>
    <property type="evidence" value="ECO:0007669"/>
    <property type="project" value="TreeGrafter"/>
</dbReference>
<dbReference type="PROSITE" id="PS51293">
    <property type="entry name" value="SANT"/>
    <property type="match status" value="1"/>
</dbReference>
<dbReference type="InterPro" id="IPR040138">
    <property type="entry name" value="MIER/MTA"/>
</dbReference>
<feature type="region of interest" description="Disordered" evidence="6">
    <location>
        <begin position="425"/>
        <end position="464"/>
    </location>
</feature>
<evidence type="ECO:0000256" key="5">
    <source>
        <dbReference type="ARBA" id="ARBA00023242"/>
    </source>
</evidence>
<dbReference type="InterPro" id="IPR017884">
    <property type="entry name" value="SANT_dom"/>
</dbReference>
<dbReference type="Proteomes" id="UP000678393">
    <property type="component" value="Unassembled WGS sequence"/>
</dbReference>
<evidence type="ECO:0000259" key="8">
    <source>
        <dbReference type="PROSITE" id="PS51293"/>
    </source>
</evidence>
<evidence type="ECO:0008006" key="11">
    <source>
        <dbReference type="Google" id="ProtNLM"/>
    </source>
</evidence>
<dbReference type="OrthoDB" id="5916873at2759"/>
<feature type="region of interest" description="Disordered" evidence="6">
    <location>
        <begin position="340"/>
        <end position="398"/>
    </location>
</feature>
<keyword evidence="10" id="KW-1185">Reference proteome</keyword>
<evidence type="ECO:0000313" key="10">
    <source>
        <dbReference type="Proteomes" id="UP000678393"/>
    </source>
</evidence>
<feature type="domain" description="ELM2" evidence="7">
    <location>
        <begin position="118"/>
        <end position="217"/>
    </location>
</feature>
<reference evidence="9" key="1">
    <citation type="submission" date="2021-04" db="EMBL/GenBank/DDBJ databases">
        <authorList>
            <consortium name="Molecular Ecology Group"/>
        </authorList>
    </citation>
    <scope>NUCLEOTIDE SEQUENCE</scope>
</reference>
<evidence type="ECO:0000256" key="3">
    <source>
        <dbReference type="ARBA" id="ARBA00022833"/>
    </source>
</evidence>
<feature type="region of interest" description="Disordered" evidence="6">
    <location>
        <begin position="28"/>
        <end position="50"/>
    </location>
</feature>
<dbReference type="GO" id="GO:0042826">
    <property type="term" value="F:histone deacetylase binding"/>
    <property type="evidence" value="ECO:0007669"/>
    <property type="project" value="TreeGrafter"/>
</dbReference>
<dbReference type="CDD" id="cd11661">
    <property type="entry name" value="SANT_MTA3_like"/>
    <property type="match status" value="1"/>
</dbReference>
<dbReference type="InterPro" id="IPR000949">
    <property type="entry name" value="ELM2_dom"/>
</dbReference>
<evidence type="ECO:0000259" key="7">
    <source>
        <dbReference type="PROSITE" id="PS51156"/>
    </source>
</evidence>
<keyword evidence="5" id="KW-0539">Nucleus</keyword>
<dbReference type="InterPro" id="IPR001005">
    <property type="entry name" value="SANT/Myb"/>
</dbReference>
<feature type="compositionally biased region" description="Polar residues" evidence="6">
    <location>
        <begin position="453"/>
        <end position="464"/>
    </location>
</feature>
<dbReference type="Pfam" id="PF01448">
    <property type="entry name" value="ELM2"/>
    <property type="match status" value="1"/>
</dbReference>
<accession>A0A8S3ZEY2</accession>
<name>A0A8S3ZEY2_9EUPU</name>
<gene>
    <name evidence="9" type="ORF">CUNI_LOCUS11953</name>
</gene>
<feature type="compositionally biased region" description="Acidic residues" evidence="6">
    <location>
        <begin position="99"/>
        <end position="109"/>
    </location>
</feature>
<feature type="non-terminal residue" evidence="9">
    <location>
        <position position="1"/>
    </location>
</feature>
<evidence type="ECO:0000256" key="2">
    <source>
        <dbReference type="ARBA" id="ARBA00022771"/>
    </source>
</evidence>
<dbReference type="PROSITE" id="PS51156">
    <property type="entry name" value="ELM2"/>
    <property type="match status" value="1"/>
</dbReference>
<dbReference type="SUPFAM" id="SSF46689">
    <property type="entry name" value="Homeodomain-like"/>
    <property type="match status" value="1"/>
</dbReference>
<sequence>GNEMPIEDILARYAFDAAAVADLAENSHCTSSSSSSSSDEEEVLVRPNFSSARENIRRGSLKTRAENRLARVSEIPQNVSRVHSERLLRSTGHGHAETDDSESSSEDDNFEHVEEHKKTIQVGSDFQAVIPAGLSTYDDTPAYENEDRLLWDPTKIVDENILNDYLCNVQREVDKKLHAVAVIPRGKHVRDDEQALFLLLQCDNNVEEAERRRKMQAVPPTDVMSLWSEDECRNFEDGLRLYGKNFHEIHHNKVRTRSVYELVHFYYLWKKTERHDVFAAKTRAEKRKYSLTPGATDHVDRFLEEQDVDLHQLLASQSSESKIETNDEEHVKSSLDVFSTGKTTMMSPSRHLDKKTSKGEHLRTSKHSHHHLHGEVNGSISSDQIPEHSPAKKTKKKLNELSEDSFLHKPEYSTSQLRLCSSLPLSASRDRSPGRPQGAIGQASLSKHVAHSAASQGGRSTLSSDVCSTADMEVANRVDKSLSSGIRVVSANTSGLHV</sequence>
<dbReference type="GO" id="GO:0005654">
    <property type="term" value="C:nucleoplasm"/>
    <property type="evidence" value="ECO:0007669"/>
    <property type="project" value="TreeGrafter"/>
</dbReference>
<feature type="compositionally biased region" description="Basic and acidic residues" evidence="6">
    <location>
        <begin position="350"/>
        <end position="363"/>
    </location>
</feature>
<organism evidence="9 10">
    <name type="scientific">Candidula unifasciata</name>
    <dbReference type="NCBI Taxonomy" id="100452"/>
    <lineage>
        <taxon>Eukaryota</taxon>
        <taxon>Metazoa</taxon>
        <taxon>Spiralia</taxon>
        <taxon>Lophotrochozoa</taxon>
        <taxon>Mollusca</taxon>
        <taxon>Gastropoda</taxon>
        <taxon>Heterobranchia</taxon>
        <taxon>Euthyneura</taxon>
        <taxon>Panpulmonata</taxon>
        <taxon>Eupulmonata</taxon>
        <taxon>Stylommatophora</taxon>
        <taxon>Helicina</taxon>
        <taxon>Helicoidea</taxon>
        <taxon>Geomitridae</taxon>
        <taxon>Candidula</taxon>
    </lineage>
</organism>
<dbReference type="AlphaFoldDB" id="A0A8S3ZEY2"/>
<dbReference type="SMART" id="SM01189">
    <property type="entry name" value="ELM2"/>
    <property type="match status" value="1"/>
</dbReference>
<keyword evidence="4" id="KW-0238">DNA-binding</keyword>
<keyword evidence="2" id="KW-0863">Zinc-finger</keyword>
<feature type="compositionally biased region" description="Basic and acidic residues" evidence="6">
    <location>
        <begin position="82"/>
        <end position="98"/>
    </location>
</feature>
<feature type="domain" description="SANT" evidence="8">
    <location>
        <begin position="222"/>
        <end position="274"/>
    </location>
</feature>
<dbReference type="PANTHER" id="PTHR10865:SF28">
    <property type="entry name" value="ELM2 DOMAIN-CONTAINING PROTEIN"/>
    <property type="match status" value="1"/>
</dbReference>
<evidence type="ECO:0000256" key="6">
    <source>
        <dbReference type="SAM" id="MobiDB-lite"/>
    </source>
</evidence>
<protein>
    <recommendedName>
        <fullName evidence="11">Mesoderm induction early response protein 1</fullName>
    </recommendedName>
</protein>
<dbReference type="InterPro" id="IPR009057">
    <property type="entry name" value="Homeodomain-like_sf"/>
</dbReference>
<dbReference type="GO" id="GO:0008270">
    <property type="term" value="F:zinc ion binding"/>
    <property type="evidence" value="ECO:0007669"/>
    <property type="project" value="UniProtKB-KW"/>
</dbReference>
<dbReference type="GO" id="GO:0003677">
    <property type="term" value="F:DNA binding"/>
    <property type="evidence" value="ECO:0007669"/>
    <property type="project" value="UniProtKB-KW"/>
</dbReference>
<dbReference type="FunFam" id="1.10.10.60:FF:000012">
    <property type="entry name" value="Metastasis-associated 1 family, member 3"/>
    <property type="match status" value="1"/>
</dbReference>
<evidence type="ECO:0000256" key="1">
    <source>
        <dbReference type="ARBA" id="ARBA00022723"/>
    </source>
</evidence>
<feature type="region of interest" description="Disordered" evidence="6">
    <location>
        <begin position="81"/>
        <end position="117"/>
    </location>
</feature>
<comment type="caution">
    <text evidence="9">The sequence shown here is derived from an EMBL/GenBank/DDBJ whole genome shotgun (WGS) entry which is preliminary data.</text>
</comment>
<dbReference type="GO" id="GO:0003714">
    <property type="term" value="F:transcription corepressor activity"/>
    <property type="evidence" value="ECO:0007669"/>
    <property type="project" value="TreeGrafter"/>
</dbReference>
<evidence type="ECO:0000313" key="9">
    <source>
        <dbReference type="EMBL" id="CAG5126395.1"/>
    </source>
</evidence>